<feature type="domain" description="Endonuclease/exonuclease/phosphatase" evidence="1">
    <location>
        <begin position="4"/>
        <end position="224"/>
    </location>
</feature>
<keyword evidence="3" id="KW-1185">Reference proteome</keyword>
<dbReference type="PANTHER" id="PTHR35218">
    <property type="entry name" value="RNASE H DOMAIN-CONTAINING PROTEIN"/>
    <property type="match status" value="1"/>
</dbReference>
<dbReference type="Pfam" id="PF03372">
    <property type="entry name" value="Exo_endo_phos"/>
    <property type="match status" value="1"/>
</dbReference>
<dbReference type="Proteomes" id="UP001237642">
    <property type="component" value="Unassembled WGS sequence"/>
</dbReference>
<evidence type="ECO:0000313" key="3">
    <source>
        <dbReference type="Proteomes" id="UP001237642"/>
    </source>
</evidence>
<dbReference type="GO" id="GO:0004519">
    <property type="term" value="F:endonuclease activity"/>
    <property type="evidence" value="ECO:0007669"/>
    <property type="project" value="UniProtKB-KW"/>
</dbReference>
<reference evidence="2" key="1">
    <citation type="submission" date="2023-02" db="EMBL/GenBank/DDBJ databases">
        <title>Genome of toxic invasive species Heracleum sosnowskyi carries increased number of genes despite the absence of recent whole-genome duplications.</title>
        <authorList>
            <person name="Schelkunov M."/>
            <person name="Shtratnikova V."/>
            <person name="Makarenko M."/>
            <person name="Klepikova A."/>
            <person name="Omelchenko D."/>
            <person name="Novikova G."/>
            <person name="Obukhova E."/>
            <person name="Bogdanov V."/>
            <person name="Penin A."/>
            <person name="Logacheva M."/>
        </authorList>
    </citation>
    <scope>NUCLEOTIDE SEQUENCE</scope>
    <source>
        <strain evidence="2">Hsosn_3</strain>
        <tissue evidence="2">Leaf</tissue>
    </source>
</reference>
<evidence type="ECO:0000259" key="1">
    <source>
        <dbReference type="Pfam" id="PF03372"/>
    </source>
</evidence>
<dbReference type="PANTHER" id="PTHR35218:SF9">
    <property type="entry name" value="ENDONUCLEASE_EXONUCLEASE_PHOSPHATASE DOMAIN-CONTAINING PROTEIN"/>
    <property type="match status" value="1"/>
</dbReference>
<keyword evidence="2" id="KW-0255">Endonuclease</keyword>
<keyword evidence="2" id="KW-0540">Nuclease</keyword>
<protein>
    <submittedName>
        <fullName evidence="2">Endonuclease/exonuclease/phosphatase family protein</fullName>
    </submittedName>
</protein>
<dbReference type="EMBL" id="JAUIZM010000006">
    <property type="protein sequence ID" value="KAK1379963.1"/>
    <property type="molecule type" value="Genomic_DNA"/>
</dbReference>
<keyword evidence="2" id="KW-0378">Hydrolase</keyword>
<evidence type="ECO:0000313" key="2">
    <source>
        <dbReference type="EMBL" id="KAK1379963.1"/>
    </source>
</evidence>
<comment type="caution">
    <text evidence="2">The sequence shown here is derived from an EMBL/GenBank/DDBJ whole genome shotgun (WGS) entry which is preliminary data.</text>
</comment>
<accession>A0AAD8I8S3</accession>
<sequence>MNVLSWNCRGVGHPRKVQFLVDIVRQEHPSLIFLCETMAAKSKLEYVQNKLGYEGLFVVDSVGKSGGIALLWKEKEQVDILGFSQHHIDARLKADNMIEWRLTGMYGEPDRLQRHKTWDLLRTLARDANLPWCVVGDINNVLCLDEKVGGDTYPTWLMEGFSEALEGAGLTDLPLTGHQFTWERNRGKPDWVEVRLDRALITDDWLTNFPLAKLYNLEGAPSDHSALLLVPQTKIRRQRPYRFKFENVWTTEPMCELLIRDGWEGNHLLNVQEKIKICSKSLAIWGKEITGNFSGRIKECKEELKRFRGGKDAWTVEKYAEARDMLNLIFNQREIFWRQRSKELWLNAGDKNSRYFHKSASQRRRTNIIQRLQDDEGHWVDWENGLEEFMKEYYSGIFKATEVNWQEDSSFSDGSRQSTRTRRNDTSIFSKILGNCW</sequence>
<proteinExistence type="predicted"/>
<name>A0AAD8I8S3_9APIA</name>
<dbReference type="SUPFAM" id="SSF56219">
    <property type="entry name" value="DNase I-like"/>
    <property type="match status" value="1"/>
</dbReference>
<dbReference type="InterPro" id="IPR005135">
    <property type="entry name" value="Endo/exonuclease/phosphatase"/>
</dbReference>
<dbReference type="AlphaFoldDB" id="A0AAD8I8S3"/>
<reference evidence="2" key="2">
    <citation type="submission" date="2023-05" db="EMBL/GenBank/DDBJ databases">
        <authorList>
            <person name="Schelkunov M.I."/>
        </authorList>
    </citation>
    <scope>NUCLEOTIDE SEQUENCE</scope>
    <source>
        <strain evidence="2">Hsosn_3</strain>
        <tissue evidence="2">Leaf</tissue>
    </source>
</reference>
<gene>
    <name evidence="2" type="ORF">POM88_026707</name>
</gene>
<organism evidence="2 3">
    <name type="scientific">Heracleum sosnowskyi</name>
    <dbReference type="NCBI Taxonomy" id="360622"/>
    <lineage>
        <taxon>Eukaryota</taxon>
        <taxon>Viridiplantae</taxon>
        <taxon>Streptophyta</taxon>
        <taxon>Embryophyta</taxon>
        <taxon>Tracheophyta</taxon>
        <taxon>Spermatophyta</taxon>
        <taxon>Magnoliopsida</taxon>
        <taxon>eudicotyledons</taxon>
        <taxon>Gunneridae</taxon>
        <taxon>Pentapetalae</taxon>
        <taxon>asterids</taxon>
        <taxon>campanulids</taxon>
        <taxon>Apiales</taxon>
        <taxon>Apiaceae</taxon>
        <taxon>Apioideae</taxon>
        <taxon>apioid superclade</taxon>
        <taxon>Tordylieae</taxon>
        <taxon>Tordyliinae</taxon>
        <taxon>Heracleum</taxon>
    </lineage>
</organism>
<dbReference type="Gene3D" id="3.60.10.10">
    <property type="entry name" value="Endonuclease/exonuclease/phosphatase"/>
    <property type="match status" value="1"/>
</dbReference>
<dbReference type="InterPro" id="IPR036691">
    <property type="entry name" value="Endo/exonu/phosph_ase_sf"/>
</dbReference>